<reference evidence="7 8" key="1">
    <citation type="submission" date="2019-01" db="EMBL/GenBank/DDBJ databases">
        <title>Nocardioides guangzhouensis sp. nov., an actinobacterium isolated from soil.</title>
        <authorList>
            <person name="Fu Y."/>
            <person name="Cai Y."/>
            <person name="Lin Z."/>
            <person name="Chen P."/>
        </authorList>
    </citation>
    <scope>NUCLEOTIDE SEQUENCE [LARGE SCALE GENOMIC DNA]</scope>
    <source>
        <strain evidence="7 8">NBRC 105384</strain>
    </source>
</reference>
<sequence>MPSARTSTSATPGRREQNKAATRAAIAGAARRLLQDEGADALTAEKVADAAGVSRRTLFNYFPSVEAVLNAPLTAFLDRAAAGLEELPADLPPTIAAVDALAALAGESEGLATVADVFVLAQGNPQLARLQLEAWDQCAAQIHEAMSARVPAEAGFELAVYVHAVVGAGRAAFQSWAERHPDDHRSAAALADLQRLLMVALEQLRDGFPALRNLTTPHPGTPDRES</sequence>
<gene>
    <name evidence="7" type="ORF">ETU37_17420</name>
</gene>
<dbReference type="OrthoDB" id="8688418at2"/>
<feature type="DNA-binding region" description="H-T-H motif" evidence="4">
    <location>
        <begin position="43"/>
        <end position="62"/>
    </location>
</feature>
<dbReference type="Gene3D" id="1.10.357.10">
    <property type="entry name" value="Tetracycline Repressor, domain 2"/>
    <property type="match status" value="1"/>
</dbReference>
<dbReference type="PRINTS" id="PR00455">
    <property type="entry name" value="HTHTETR"/>
</dbReference>
<evidence type="ECO:0000259" key="6">
    <source>
        <dbReference type="PROSITE" id="PS50977"/>
    </source>
</evidence>
<keyword evidence="2 4" id="KW-0238">DNA-binding</keyword>
<dbReference type="Proteomes" id="UP000291189">
    <property type="component" value="Unassembled WGS sequence"/>
</dbReference>
<evidence type="ECO:0000256" key="5">
    <source>
        <dbReference type="SAM" id="MobiDB-lite"/>
    </source>
</evidence>
<evidence type="ECO:0000256" key="2">
    <source>
        <dbReference type="ARBA" id="ARBA00023125"/>
    </source>
</evidence>
<feature type="domain" description="HTH tetR-type" evidence="6">
    <location>
        <begin position="20"/>
        <end position="80"/>
    </location>
</feature>
<name>A0A4Q5IY75_9ACTN</name>
<feature type="region of interest" description="Disordered" evidence="5">
    <location>
        <begin position="1"/>
        <end position="21"/>
    </location>
</feature>
<dbReference type="GO" id="GO:0003700">
    <property type="term" value="F:DNA-binding transcription factor activity"/>
    <property type="evidence" value="ECO:0007669"/>
    <property type="project" value="TreeGrafter"/>
</dbReference>
<dbReference type="InterPro" id="IPR050109">
    <property type="entry name" value="HTH-type_TetR-like_transc_reg"/>
</dbReference>
<dbReference type="AlphaFoldDB" id="A0A4Q5IY75"/>
<keyword evidence="3" id="KW-0804">Transcription</keyword>
<evidence type="ECO:0000256" key="1">
    <source>
        <dbReference type="ARBA" id="ARBA00023015"/>
    </source>
</evidence>
<dbReference type="InterPro" id="IPR001647">
    <property type="entry name" value="HTH_TetR"/>
</dbReference>
<organism evidence="7 8">
    <name type="scientific">Nocardioides iriomotensis</name>
    <dbReference type="NCBI Taxonomy" id="715784"/>
    <lineage>
        <taxon>Bacteria</taxon>
        <taxon>Bacillati</taxon>
        <taxon>Actinomycetota</taxon>
        <taxon>Actinomycetes</taxon>
        <taxon>Propionibacteriales</taxon>
        <taxon>Nocardioidaceae</taxon>
        <taxon>Nocardioides</taxon>
    </lineage>
</organism>
<dbReference type="GO" id="GO:0000976">
    <property type="term" value="F:transcription cis-regulatory region binding"/>
    <property type="evidence" value="ECO:0007669"/>
    <property type="project" value="TreeGrafter"/>
</dbReference>
<evidence type="ECO:0000256" key="3">
    <source>
        <dbReference type="ARBA" id="ARBA00023163"/>
    </source>
</evidence>
<accession>A0A4Q5IY75</accession>
<dbReference type="PROSITE" id="PS50977">
    <property type="entry name" value="HTH_TETR_2"/>
    <property type="match status" value="1"/>
</dbReference>
<proteinExistence type="predicted"/>
<protein>
    <submittedName>
        <fullName evidence="7">TetR family transcriptional regulator</fullName>
    </submittedName>
</protein>
<dbReference type="Pfam" id="PF00440">
    <property type="entry name" value="TetR_N"/>
    <property type="match status" value="1"/>
</dbReference>
<dbReference type="PANTHER" id="PTHR30055">
    <property type="entry name" value="HTH-TYPE TRANSCRIPTIONAL REGULATOR RUTR"/>
    <property type="match status" value="1"/>
</dbReference>
<dbReference type="InterPro" id="IPR009057">
    <property type="entry name" value="Homeodomain-like_sf"/>
</dbReference>
<keyword evidence="1" id="KW-0805">Transcription regulation</keyword>
<dbReference type="RefSeq" id="WP_129988626.1">
    <property type="nucleotide sequence ID" value="NZ_SDPU01000032.1"/>
</dbReference>
<keyword evidence="8" id="KW-1185">Reference proteome</keyword>
<comment type="caution">
    <text evidence="7">The sequence shown here is derived from an EMBL/GenBank/DDBJ whole genome shotgun (WGS) entry which is preliminary data.</text>
</comment>
<dbReference type="SUPFAM" id="SSF46689">
    <property type="entry name" value="Homeodomain-like"/>
    <property type="match status" value="1"/>
</dbReference>
<feature type="compositionally biased region" description="Polar residues" evidence="5">
    <location>
        <begin position="1"/>
        <end position="11"/>
    </location>
</feature>
<evidence type="ECO:0000313" key="7">
    <source>
        <dbReference type="EMBL" id="RYU10188.1"/>
    </source>
</evidence>
<dbReference type="PANTHER" id="PTHR30055:SF234">
    <property type="entry name" value="HTH-TYPE TRANSCRIPTIONAL REGULATOR BETI"/>
    <property type="match status" value="1"/>
</dbReference>
<dbReference type="EMBL" id="SDPU01000032">
    <property type="protein sequence ID" value="RYU10188.1"/>
    <property type="molecule type" value="Genomic_DNA"/>
</dbReference>
<evidence type="ECO:0000313" key="8">
    <source>
        <dbReference type="Proteomes" id="UP000291189"/>
    </source>
</evidence>
<evidence type="ECO:0000256" key="4">
    <source>
        <dbReference type="PROSITE-ProRule" id="PRU00335"/>
    </source>
</evidence>